<accession>A0A419T598</accession>
<dbReference type="AlphaFoldDB" id="A0A419T598"/>
<evidence type="ECO:0000256" key="1">
    <source>
        <dbReference type="SAM" id="Coils"/>
    </source>
</evidence>
<evidence type="ECO:0000313" key="2">
    <source>
        <dbReference type="EMBL" id="RKD32714.1"/>
    </source>
</evidence>
<organism evidence="2 3">
    <name type="scientific">Thermohalobacter berrensis</name>
    <dbReference type="NCBI Taxonomy" id="99594"/>
    <lineage>
        <taxon>Bacteria</taxon>
        <taxon>Bacillati</taxon>
        <taxon>Bacillota</taxon>
        <taxon>Tissierellia</taxon>
        <taxon>Tissierellales</taxon>
        <taxon>Thermohalobacteraceae</taxon>
        <taxon>Thermohalobacter</taxon>
    </lineage>
</organism>
<keyword evidence="3" id="KW-1185">Reference proteome</keyword>
<reference evidence="2 3" key="1">
    <citation type="submission" date="2016-08" db="EMBL/GenBank/DDBJ databases">
        <title>Novel Firmicutes and Novel Genomes.</title>
        <authorList>
            <person name="Poppleton D.I."/>
            <person name="Gribaldo S."/>
        </authorList>
    </citation>
    <scope>NUCLEOTIDE SEQUENCE [LARGE SCALE GENOMIC DNA]</scope>
    <source>
        <strain evidence="2 3">CTT3</strain>
    </source>
</reference>
<dbReference type="RefSeq" id="WP_120168204.1">
    <property type="nucleotide sequence ID" value="NZ_MCIB01000009.1"/>
</dbReference>
<proteinExistence type="predicted"/>
<dbReference type="OrthoDB" id="1727081at2"/>
<feature type="coiled-coil region" evidence="1">
    <location>
        <begin position="52"/>
        <end position="79"/>
    </location>
</feature>
<keyword evidence="1" id="KW-0175">Coiled coil</keyword>
<gene>
    <name evidence="2" type="ORF">BET03_10280</name>
</gene>
<comment type="caution">
    <text evidence="2">The sequence shown here is derived from an EMBL/GenBank/DDBJ whole genome shotgun (WGS) entry which is preliminary data.</text>
</comment>
<name>A0A419T598_9FIRM</name>
<sequence length="467" mass="56107">MKKIKEMTQEELEKYIYDINEEQIWNICHLAICEIFEKGIVIENAYKENFGKIEKLNERKELERIYEEIENIILNIAQKGSNVNMDIDNLKELRKNIVNLIMILSSYITEISYVNEISNDIIKKDSFKKIIVDEEINLEDFYNDVYKFLIEDMNKLPDKISDIVKVIPLRITKTKYYEIIRNDLKKSLKGLSEKQINLIIERYKSIFNGAMVVEYGQKFDIYFRKAQEFKRFDFKKAKIQEIKNLEEESLQVLMELYSIITLIRGMGQLINRFIVLAYALENNQNIKLDEIEELSEKAIEYKRESKPNIKEEIISLCNNKINKAESRINNNNKLLEEIYKEYSKKKLKLKENLNLKLLETKKLLIYINDYNLEKEELLFLEKSYKTKNDYVQHIIDSFIQFIDRNIKGMSNIKRKARMRRLLSVLEFPFERPEEFFYYLKNSIELHTTKKDIMFIMDKVAHVMEKYE</sequence>
<feature type="coiled-coil region" evidence="1">
    <location>
        <begin position="284"/>
        <end position="352"/>
    </location>
</feature>
<protein>
    <submittedName>
        <fullName evidence="2">Uncharacterized protein</fullName>
    </submittedName>
</protein>
<dbReference type="Proteomes" id="UP000284177">
    <property type="component" value="Unassembled WGS sequence"/>
</dbReference>
<evidence type="ECO:0000313" key="3">
    <source>
        <dbReference type="Proteomes" id="UP000284177"/>
    </source>
</evidence>
<dbReference type="EMBL" id="MCIB01000009">
    <property type="protein sequence ID" value="RKD32714.1"/>
    <property type="molecule type" value="Genomic_DNA"/>
</dbReference>